<dbReference type="GO" id="GO:0015074">
    <property type="term" value="P:DNA integration"/>
    <property type="evidence" value="ECO:0007669"/>
    <property type="project" value="InterPro"/>
</dbReference>
<gene>
    <name evidence="2" type="ORF">KI387_021866</name>
</gene>
<dbReference type="InterPro" id="IPR012337">
    <property type="entry name" value="RNaseH-like_sf"/>
</dbReference>
<feature type="non-terminal residue" evidence="2">
    <location>
        <position position="134"/>
    </location>
</feature>
<feature type="domain" description="Integrase catalytic" evidence="1">
    <location>
        <begin position="74"/>
        <end position="134"/>
    </location>
</feature>
<organism evidence="2 3">
    <name type="scientific">Taxus chinensis</name>
    <name type="common">Chinese yew</name>
    <name type="synonym">Taxus wallichiana var. chinensis</name>
    <dbReference type="NCBI Taxonomy" id="29808"/>
    <lineage>
        <taxon>Eukaryota</taxon>
        <taxon>Viridiplantae</taxon>
        <taxon>Streptophyta</taxon>
        <taxon>Embryophyta</taxon>
        <taxon>Tracheophyta</taxon>
        <taxon>Spermatophyta</taxon>
        <taxon>Pinopsida</taxon>
        <taxon>Pinidae</taxon>
        <taxon>Conifers II</taxon>
        <taxon>Cupressales</taxon>
        <taxon>Taxaceae</taxon>
        <taxon>Taxus</taxon>
    </lineage>
</organism>
<dbReference type="InterPro" id="IPR036397">
    <property type="entry name" value="RNaseH_sf"/>
</dbReference>
<evidence type="ECO:0000313" key="3">
    <source>
        <dbReference type="Proteomes" id="UP000824469"/>
    </source>
</evidence>
<dbReference type="InterPro" id="IPR041588">
    <property type="entry name" value="Integrase_H2C2"/>
</dbReference>
<reference evidence="2 3" key="1">
    <citation type="journal article" date="2021" name="Nat. Plants">
        <title>The Taxus genome provides insights into paclitaxel biosynthesis.</title>
        <authorList>
            <person name="Xiong X."/>
            <person name="Gou J."/>
            <person name="Liao Q."/>
            <person name="Li Y."/>
            <person name="Zhou Q."/>
            <person name="Bi G."/>
            <person name="Li C."/>
            <person name="Du R."/>
            <person name="Wang X."/>
            <person name="Sun T."/>
            <person name="Guo L."/>
            <person name="Liang H."/>
            <person name="Lu P."/>
            <person name="Wu Y."/>
            <person name="Zhang Z."/>
            <person name="Ro D.K."/>
            <person name="Shang Y."/>
            <person name="Huang S."/>
            <person name="Yan J."/>
        </authorList>
    </citation>
    <scope>NUCLEOTIDE SEQUENCE [LARGE SCALE GENOMIC DNA]</scope>
    <source>
        <strain evidence="2">Ta-2019</strain>
    </source>
</reference>
<comment type="caution">
    <text evidence="2">The sequence shown here is derived from an EMBL/GenBank/DDBJ whole genome shotgun (WGS) entry which is preliminary data.</text>
</comment>
<dbReference type="Gene3D" id="3.30.420.10">
    <property type="entry name" value="Ribonuclease H-like superfamily/Ribonuclease H"/>
    <property type="match status" value="1"/>
</dbReference>
<dbReference type="PROSITE" id="PS50994">
    <property type="entry name" value="INTEGRASE"/>
    <property type="match status" value="1"/>
</dbReference>
<dbReference type="Pfam" id="PF17921">
    <property type="entry name" value="Integrase_H2C2"/>
    <property type="match status" value="1"/>
</dbReference>
<sequence>CVDKEQQRKLLSAFHDQACGGHYSSMVTAHKILCGGYYWPSLFRYASKWVYKCEACQTFVGRPKLASFPLKPVVIEEPFQQWCLDFISTLNPSSSAGHTHVLTATDYFTKWVEAIPVKSTTSEVVCSFIKENIL</sequence>
<protein>
    <recommendedName>
        <fullName evidence="1">Integrase catalytic domain-containing protein</fullName>
    </recommendedName>
</protein>
<dbReference type="InterPro" id="IPR001584">
    <property type="entry name" value="Integrase_cat-core"/>
</dbReference>
<dbReference type="PANTHER" id="PTHR47266">
    <property type="entry name" value="ENDONUCLEASE-RELATED"/>
    <property type="match status" value="1"/>
</dbReference>
<evidence type="ECO:0000259" key="1">
    <source>
        <dbReference type="PROSITE" id="PS50994"/>
    </source>
</evidence>
<dbReference type="GO" id="GO:0003676">
    <property type="term" value="F:nucleic acid binding"/>
    <property type="evidence" value="ECO:0007669"/>
    <property type="project" value="InterPro"/>
</dbReference>
<dbReference type="InterPro" id="IPR052160">
    <property type="entry name" value="Gypsy_RT_Integrase-like"/>
</dbReference>
<proteinExistence type="predicted"/>
<dbReference type="AlphaFoldDB" id="A0AA38GB15"/>
<name>A0AA38GB15_TAXCH</name>
<feature type="non-terminal residue" evidence="2">
    <location>
        <position position="1"/>
    </location>
</feature>
<keyword evidence="3" id="KW-1185">Reference proteome</keyword>
<dbReference type="EMBL" id="JAHRHJ020000004">
    <property type="protein sequence ID" value="KAH9320097.1"/>
    <property type="molecule type" value="Genomic_DNA"/>
</dbReference>
<dbReference type="Proteomes" id="UP000824469">
    <property type="component" value="Unassembled WGS sequence"/>
</dbReference>
<dbReference type="SUPFAM" id="SSF53098">
    <property type="entry name" value="Ribonuclease H-like"/>
    <property type="match status" value="1"/>
</dbReference>
<accession>A0AA38GB15</accession>
<evidence type="ECO:0000313" key="2">
    <source>
        <dbReference type="EMBL" id="KAH9320097.1"/>
    </source>
</evidence>
<dbReference type="Gene3D" id="1.10.340.70">
    <property type="match status" value="1"/>
</dbReference>